<organism evidence="1 2">
    <name type="scientific">Sorangium cellulosum</name>
    <name type="common">Polyangium cellulosum</name>
    <dbReference type="NCBI Taxonomy" id="56"/>
    <lineage>
        <taxon>Bacteria</taxon>
        <taxon>Pseudomonadati</taxon>
        <taxon>Myxococcota</taxon>
        <taxon>Polyangia</taxon>
        <taxon>Polyangiales</taxon>
        <taxon>Polyangiaceae</taxon>
        <taxon>Sorangium</taxon>
    </lineage>
</organism>
<evidence type="ECO:0000313" key="1">
    <source>
        <dbReference type="EMBL" id="KYF53307.1"/>
    </source>
</evidence>
<proteinExistence type="predicted"/>
<protein>
    <recommendedName>
        <fullName evidence="3">Knr4/Smi1-like domain-containing protein</fullName>
    </recommendedName>
</protein>
<dbReference type="EMBL" id="JELX01003086">
    <property type="protein sequence ID" value="KYF53307.1"/>
    <property type="molecule type" value="Genomic_DNA"/>
</dbReference>
<reference evidence="1 2" key="1">
    <citation type="submission" date="2014-02" db="EMBL/GenBank/DDBJ databases">
        <title>The small core and large imbalanced accessory genome model reveals a collaborative survival strategy of Sorangium cellulosum strains in nature.</title>
        <authorList>
            <person name="Han K."/>
            <person name="Peng R."/>
            <person name="Blom J."/>
            <person name="Li Y.-Z."/>
        </authorList>
    </citation>
    <scope>NUCLEOTIDE SEQUENCE [LARGE SCALE GENOMIC DNA]</scope>
    <source>
        <strain evidence="1 2">So0157-18</strain>
    </source>
</reference>
<evidence type="ECO:0008006" key="3">
    <source>
        <dbReference type="Google" id="ProtNLM"/>
    </source>
</evidence>
<dbReference type="AlphaFoldDB" id="A0A150PCA9"/>
<dbReference type="InterPro" id="IPR037883">
    <property type="entry name" value="Knr4/Smi1-like_sf"/>
</dbReference>
<dbReference type="SUPFAM" id="SSF160631">
    <property type="entry name" value="SMI1/KNR4-like"/>
    <property type="match status" value="1"/>
</dbReference>
<name>A0A150PCA9_SORCE</name>
<evidence type="ECO:0000313" key="2">
    <source>
        <dbReference type="Proteomes" id="UP000075604"/>
    </source>
</evidence>
<dbReference type="Proteomes" id="UP000075604">
    <property type="component" value="Unassembled WGS sequence"/>
</dbReference>
<comment type="caution">
    <text evidence="1">The sequence shown here is derived from an EMBL/GenBank/DDBJ whole genome shotgun (WGS) entry which is preliminary data.</text>
</comment>
<sequence length="253" mass="28615">MEELLALLDRYAPGYRGRIQGVYGWRLDELEERFGRPCPGFYRSFALAMGAEGGPLLEDLHEYHPSKIAELYELAPWMPPRRFLYVFGDASPDGQHTFLDLDAPSEAEDCQVVRFPFGEQTWKTRLTRRFVSLREMLFVLAMRNIHLPTFPHRAEHLAADGPAGAPPRAEDAAVVFERLGFTRLPYPRRCLLFERQDAAILLYRRPDDPGFSIRVGMRDAGQLRSFQAIVEDSAGLTAWRGAASVDTGGAEGR</sequence>
<accession>A0A150PCA9</accession>
<gene>
    <name evidence="1" type="ORF">BE04_32540</name>
</gene>